<organism evidence="4 5">
    <name type="scientific">Intestinibaculum porci</name>
    <dbReference type="NCBI Taxonomy" id="2487118"/>
    <lineage>
        <taxon>Bacteria</taxon>
        <taxon>Bacillati</taxon>
        <taxon>Bacillota</taxon>
        <taxon>Erysipelotrichia</taxon>
        <taxon>Erysipelotrichales</taxon>
        <taxon>Erysipelotrichaceae</taxon>
        <taxon>Intestinibaculum</taxon>
    </lineage>
</organism>
<reference evidence="4 5" key="1">
    <citation type="submission" date="2018-11" db="EMBL/GenBank/DDBJ databases">
        <title>Novel Erysipelotrichaceae bacterium isolated from small intestine of a swine.</title>
        <authorList>
            <person name="Kim J.S."/>
            <person name="Choe H."/>
            <person name="Lee Y.R."/>
            <person name="Kim K.M."/>
            <person name="Park D.S."/>
        </authorList>
    </citation>
    <scope>NUCLEOTIDE SEQUENCE [LARGE SCALE GENOMIC DNA]</scope>
    <source>
        <strain evidence="4 5">SG0102</strain>
    </source>
</reference>
<evidence type="ECO:0000256" key="1">
    <source>
        <dbReference type="PIRSR" id="PIRSR037847-1"/>
    </source>
</evidence>
<dbReference type="InterPro" id="IPR036390">
    <property type="entry name" value="WH_DNA-bd_sf"/>
</dbReference>
<evidence type="ECO:0000313" key="4">
    <source>
        <dbReference type="EMBL" id="BBH26408.1"/>
    </source>
</evidence>
<evidence type="ECO:0000259" key="3">
    <source>
        <dbReference type="Pfam" id="PF08279"/>
    </source>
</evidence>
<dbReference type="InterPro" id="IPR013196">
    <property type="entry name" value="HTH_11"/>
</dbReference>
<proteinExistence type="predicted"/>
<keyword evidence="5" id="KW-1185">Reference proteome</keyword>
<feature type="domain" description="Helix-turn-helix type 11" evidence="3">
    <location>
        <begin position="6"/>
        <end position="58"/>
    </location>
</feature>
<dbReference type="Pfam" id="PF08279">
    <property type="entry name" value="HTH_11"/>
    <property type="match status" value="1"/>
</dbReference>
<accession>A0A3G9JQ74</accession>
<feature type="binding site" evidence="1">
    <location>
        <position position="143"/>
    </location>
    <ligand>
        <name>Ni(2+)</name>
        <dbReference type="ChEBI" id="CHEBI:49786"/>
    </ligand>
</feature>
<dbReference type="Proteomes" id="UP000268059">
    <property type="component" value="Chromosome"/>
</dbReference>
<dbReference type="PANTHER" id="PTHR40068:SF1">
    <property type="entry name" value="TRANSCRIPTION REPRESSOR NIAR-RELATED"/>
    <property type="match status" value="1"/>
</dbReference>
<gene>
    <name evidence="4" type="ORF">SG0102_13420</name>
</gene>
<dbReference type="KEGG" id="ebm:SG0102_13420"/>
<feature type="binding site" evidence="1">
    <location>
        <position position="74"/>
    </location>
    <ligand>
        <name>Ni(2+)</name>
        <dbReference type="ChEBI" id="CHEBI:49786"/>
    </ligand>
</feature>
<dbReference type="Gene3D" id="3.30.1340.20">
    <property type="entry name" value="3H domain"/>
    <property type="match status" value="1"/>
</dbReference>
<protein>
    <submittedName>
        <fullName evidence="4">Transcriptional regulator</fullName>
    </submittedName>
</protein>
<dbReference type="InterPro" id="IPR026043">
    <property type="entry name" value="NadR"/>
</dbReference>
<dbReference type="OrthoDB" id="9792661at2"/>
<feature type="binding site" evidence="1">
    <location>
        <position position="82"/>
    </location>
    <ligand>
        <name>Ni(2+)</name>
        <dbReference type="ChEBI" id="CHEBI:49786"/>
    </ligand>
</feature>
<feature type="binding site" evidence="1">
    <location>
        <position position="141"/>
    </location>
    <ligand>
        <name>Ni(2+)</name>
        <dbReference type="ChEBI" id="CHEBI:49786"/>
    </ligand>
</feature>
<dbReference type="Pfam" id="PF02829">
    <property type="entry name" value="3H"/>
    <property type="match status" value="1"/>
</dbReference>
<evidence type="ECO:0000259" key="2">
    <source>
        <dbReference type="Pfam" id="PF02829"/>
    </source>
</evidence>
<dbReference type="SUPFAM" id="SSF75500">
    <property type="entry name" value="Putative transcriptional regulator TM1602, C-terminal domain"/>
    <property type="match status" value="1"/>
</dbReference>
<dbReference type="InterPro" id="IPR004173">
    <property type="entry name" value="3H_domain"/>
</dbReference>
<dbReference type="GO" id="GO:0046872">
    <property type="term" value="F:metal ion binding"/>
    <property type="evidence" value="ECO:0007669"/>
    <property type="project" value="UniProtKB-KW"/>
</dbReference>
<name>A0A3G9JQ74_9FIRM</name>
<dbReference type="RefSeq" id="WP_125119279.1">
    <property type="nucleotide sequence ID" value="NZ_AP019309.1"/>
</dbReference>
<dbReference type="PIRSF" id="PIRSF037847">
    <property type="entry name" value="NiaR"/>
    <property type="match status" value="1"/>
</dbReference>
<dbReference type="AlphaFoldDB" id="A0A3G9JQ74"/>
<feature type="domain" description="3H" evidence="2">
    <location>
        <begin position="72"/>
        <end position="166"/>
    </location>
</feature>
<dbReference type="InterPro" id="IPR036388">
    <property type="entry name" value="WH-like_DNA-bd_sf"/>
</dbReference>
<keyword evidence="1" id="KW-0479">Metal-binding</keyword>
<dbReference type="InParanoid" id="A0A3G9JQ74"/>
<dbReference type="InterPro" id="IPR035922">
    <property type="entry name" value="3H_dom_sf"/>
</dbReference>
<sequence length="177" mass="20047">MKSADRRALLLKQLSDCQMPLSGSELAHQFQVSRQVIVNDIALLRAQGQPIISTNKGYLMMQKHTCSRIFKERHDNAHTRAEYELIVDHGGTIKNIFVYHRTYGIVKADLNLSNRFEIDQYLKSYEGSVSSPLENITNGYHYHEVEASSEEVLETIGKALDEAGFLAPLSAYEPVDF</sequence>
<dbReference type="EMBL" id="AP019309">
    <property type="protein sequence ID" value="BBH26408.1"/>
    <property type="molecule type" value="Genomic_DNA"/>
</dbReference>
<evidence type="ECO:0000313" key="5">
    <source>
        <dbReference type="Proteomes" id="UP000268059"/>
    </source>
</evidence>
<dbReference type="SUPFAM" id="SSF46785">
    <property type="entry name" value="Winged helix' DNA-binding domain"/>
    <property type="match status" value="1"/>
</dbReference>
<dbReference type="Gene3D" id="1.10.10.10">
    <property type="entry name" value="Winged helix-like DNA-binding domain superfamily/Winged helix DNA-binding domain"/>
    <property type="match status" value="1"/>
</dbReference>
<dbReference type="PANTHER" id="PTHR40068">
    <property type="entry name" value="TRANSCRIPTION REPRESSOR NIAR-RELATED"/>
    <property type="match status" value="1"/>
</dbReference>
<keyword evidence="1" id="KW-0533">Nickel</keyword>